<feature type="domain" description="EGF-like" evidence="2">
    <location>
        <begin position="269"/>
        <end position="301"/>
    </location>
</feature>
<sequence>MNNCTIPNCKECMEMPDSVECMVCEDGYLILGTQCTSECPDSHFQKEGVCTLCNVQLSGCSRCDITGQICNTCIEGFVIIEQKCVCNLQNCKLCDFYIENQCKQCNQYYYLDELKTCVHCSNLPNCLDCQSSHVSTHCTQCQPKYTLDQTEQCVPCSTIINCKQCSIQSEALTCSGCESGFQLNNNECEKMPDNCSAVTESNICTKCNDGFALNTANACGACDAIIDFASPACACGVAENCGNCGKDLDACGACLGSFEMKDGKCVQGACAVANCETCRDRPDSCMACAGGFQLTILDSCQESCAGVGENGQFCRAGAARAAEWVACPADATGVAQMLTDCICGSAENCGNCSADGQCGACLPGYQQRNGSCTECADGFLRQPSNGLCVKKTEEASNKLSTGEVAGIVIGVLVVVGVISGVVVFQMKKKHSTVLTSEKVAHQND</sequence>
<dbReference type="SUPFAM" id="SSF57184">
    <property type="entry name" value="Growth factor receptor domain"/>
    <property type="match status" value="3"/>
</dbReference>
<dbReference type="InterPro" id="IPR000742">
    <property type="entry name" value="EGF"/>
</dbReference>
<feature type="domain" description="EGF-like" evidence="2">
    <location>
        <begin position="3"/>
        <end position="36"/>
    </location>
</feature>
<dbReference type="InterPro" id="IPR053215">
    <property type="entry name" value="TKL_Ser/Thr_kinase"/>
</dbReference>
<protein>
    <submittedName>
        <fullName evidence="3">Cysteine-rich membrane protein 2</fullName>
    </submittedName>
</protein>
<feature type="transmembrane region" description="Helical" evidence="1">
    <location>
        <begin position="404"/>
        <end position="424"/>
    </location>
</feature>
<evidence type="ECO:0000313" key="3">
    <source>
        <dbReference type="EMBL" id="EST45847.1"/>
    </source>
</evidence>
<evidence type="ECO:0000259" key="2">
    <source>
        <dbReference type="SMART" id="SM00181"/>
    </source>
</evidence>
<accession>V6LMC7</accession>
<dbReference type="PANTHER" id="PTHR45756">
    <property type="entry name" value="PALMITOYLTRANSFERASE"/>
    <property type="match status" value="1"/>
</dbReference>
<dbReference type="Gene3D" id="2.10.220.10">
    <property type="entry name" value="Hormone Receptor, Insulin-like Growth Factor Receptor 1, Chain A, domain 2"/>
    <property type="match status" value="1"/>
</dbReference>
<dbReference type="InterPro" id="IPR006212">
    <property type="entry name" value="Furin_repeat"/>
</dbReference>
<dbReference type="AlphaFoldDB" id="V6LMC7"/>
<proteinExistence type="predicted"/>
<dbReference type="InterPro" id="IPR009030">
    <property type="entry name" value="Growth_fac_rcpt_cys_sf"/>
</dbReference>
<keyword evidence="1" id="KW-0812">Transmembrane</keyword>
<dbReference type="SMART" id="SM00261">
    <property type="entry name" value="FU"/>
    <property type="match status" value="5"/>
</dbReference>
<dbReference type="SMART" id="SM00181">
    <property type="entry name" value="EGF"/>
    <property type="match status" value="6"/>
</dbReference>
<feature type="domain" description="EGF-like" evidence="2">
    <location>
        <begin position="52"/>
        <end position="85"/>
    </location>
</feature>
<dbReference type="PANTHER" id="PTHR45756:SF1">
    <property type="entry name" value="PROTEIN KINASE DOMAIN CONTAINING PROTEIN"/>
    <property type="match status" value="1"/>
</dbReference>
<feature type="domain" description="EGF-like" evidence="2">
    <location>
        <begin position="119"/>
        <end position="154"/>
    </location>
</feature>
<dbReference type="EMBL" id="KI546088">
    <property type="protein sequence ID" value="EST45847.1"/>
    <property type="molecule type" value="Genomic_DNA"/>
</dbReference>
<keyword evidence="1" id="KW-0472">Membrane</keyword>
<feature type="domain" description="EGF-like" evidence="2">
    <location>
        <begin position="155"/>
        <end position="189"/>
    </location>
</feature>
<reference evidence="3" key="1">
    <citation type="journal article" date="2014" name="PLoS Genet.">
        <title>The Genome of Spironucleus salmonicida Highlights a Fish Pathogen Adapted to Fluctuating Environments.</title>
        <authorList>
            <person name="Xu F."/>
            <person name="Jerlstrom-Hultqvist J."/>
            <person name="Einarsson E."/>
            <person name="Astvaldsson A."/>
            <person name="Svard S.G."/>
            <person name="Andersson J.O."/>
        </authorList>
    </citation>
    <scope>NUCLEOTIDE SEQUENCE</scope>
</reference>
<organism evidence="3">
    <name type="scientific">Spironucleus salmonicida</name>
    <dbReference type="NCBI Taxonomy" id="348837"/>
    <lineage>
        <taxon>Eukaryota</taxon>
        <taxon>Metamonada</taxon>
        <taxon>Diplomonadida</taxon>
        <taxon>Hexamitidae</taxon>
        <taxon>Hexamitinae</taxon>
        <taxon>Spironucleus</taxon>
    </lineage>
</organism>
<dbReference type="VEuPathDB" id="GiardiaDB:SS50377_22651"/>
<evidence type="ECO:0000256" key="1">
    <source>
        <dbReference type="SAM" id="Phobius"/>
    </source>
</evidence>
<keyword evidence="1" id="KW-1133">Transmembrane helix</keyword>
<gene>
    <name evidence="3" type="ORF">SS50377_14189</name>
</gene>
<name>V6LMC7_9EUKA</name>
<feature type="domain" description="EGF-like" evidence="2">
    <location>
        <begin position="342"/>
        <end position="373"/>
    </location>
</feature>